<keyword evidence="2" id="KW-0732">Signal</keyword>
<dbReference type="InterPro" id="IPR056823">
    <property type="entry name" value="TEN-like_YD-shell"/>
</dbReference>
<dbReference type="NCBIfam" id="TIGR01643">
    <property type="entry name" value="YD_repeat_2x"/>
    <property type="match status" value="8"/>
</dbReference>
<dbReference type="InterPro" id="IPR030934">
    <property type="entry name" value="Intein_C"/>
</dbReference>
<evidence type="ECO:0000259" key="3">
    <source>
        <dbReference type="SMART" id="SM00306"/>
    </source>
</evidence>
<proteinExistence type="predicted"/>
<dbReference type="SMART" id="SM00306">
    <property type="entry name" value="HintN"/>
    <property type="match status" value="1"/>
</dbReference>
<name>A0AAX3N7Z7_9BACL</name>
<dbReference type="CDD" id="cd00081">
    <property type="entry name" value="Hint"/>
    <property type="match status" value="1"/>
</dbReference>
<feature type="signal peptide" evidence="2">
    <location>
        <begin position="1"/>
        <end position="29"/>
    </location>
</feature>
<geneLocation type="plasmid" evidence="5 7">
    <name>unnamed2</name>
</geneLocation>
<dbReference type="InterPro" id="IPR029110">
    <property type="entry name" value="Ntox33"/>
</dbReference>
<dbReference type="InterPro" id="IPR022385">
    <property type="entry name" value="Rhs_assc_core"/>
</dbReference>
<keyword evidence="7" id="KW-1185">Reference proteome</keyword>
<dbReference type="Gene3D" id="2.170.16.10">
    <property type="entry name" value="Hedgehog/Intein (Hint) domain"/>
    <property type="match status" value="1"/>
</dbReference>
<keyword evidence="1" id="KW-0677">Repeat</keyword>
<sequence length="1722" mass="195519">MKKNFKSMISLTIASALLTTTILSPDVIALSNENKSTDTGGSLIAPDEPKRIEVATERDEYSKTYLNSDGSYTTDISPIPIHYYDETIKKWMPIKNELKKEANKIVSDEHPLSVDLQSTFSATNQLLQISEDEYEINLSPVEEELSATAEETPAEVDQNEVVYPEIFENADLKYTLGNDRIKEEIILKERPANLDNPVIYSFSLDLGNLTYKEQENGSILLVDKESGETQYYIEAPMMFDSFRPDGYKEVSGVNSIPEEAISYDIHYDVRSENNQLYLDLVPNQEWLLDQEREYPVTLDPTIVKFQPQYAVTDTNIRSEFPKQTAPTETTLGVGLYKSSTQNNVIRSLLKFNVSSIPQGVDIITADLNLWLAAVSNDTNMNVSLHAINTPWTEYSASWMYADAGKLWSTQGGDFNASQVTTVPVGALTPLDVNYKWSLTPYMVEKWINQPDSNIGFLLKSTSETTNTYKKFISGDDTVNTEYTPLLSVTYTSASRLGLEDYWTFDSVALNSGVNYTNLGTGNNILEYNDFSLTGRGDVKLEFTRTYNSKSKEASPFGYGWSNSGSETLIDAHKTGRVFYTEADGTTHYFEYDSSKGTYSSPPGKYLNLSQQRNDQGAVTGYVITDKYGYRTYFEALESDSEVSIIKARISYEEDLNDNRLTYNYDDQGRLRSIVDPSGRILEFTYNAQGMVDSAIVEGEITKYSYDSNKRLENVDYYETIDTFERTNFQYNDKGLIWKVTDPNGGISEFTYVGEDVIETVKEPYKDSTSVTTYAIDTKNHKAIVTDSKGNIENYFLNAEYAVKSITDAKGQTTSTTYDENLNPLLKTDAKGNVHELQYDEKGNVLKEIDGAGNVKSYTYNNLGRVLTETDERGNRITNIYYPNGRDLKSVTDAKNQVTSYNYDDYGNLIESILPDGTKETYEYDAANNYIEKSIDPKGNTTVEITDSVGNIINKTDGEGNATQFKYNKLNQLTKVIEPDGSTTSYDYDDLGNINKATYPNGETRDYKYNKSGNLENTTDSLGNQYQYDYDTNGNLTKIITPNRDTIVHEYNELNLLVHTRVNNELLFSYHYDVNLNLETVNGNKVYNYDQNNAISNIKDRGSDIQIGYYENGLLKSLEYSNGAAETKIEYGLDNVDQLTELKVNGQVIATYEYNKAGYEVAGTRGNKTTAKIDYDLSKNVTLHRNLKSDDSIISEYQYSYDKNNRIVGINSPRGEIVYTYDNKDQLIQEELADGTFIKYDYDKVGNRTLKEIHKGTEIESIVSLFNSANQLNTVNNKKYNYDSNGNLIENEEYQYVYNKLDQLIEVKSKESNTTIFKASYNEDGKRIRTENSQGVRNYYYNGDDLVQYETDDQGNVIIEYFYDSNKKLVGFNFDEARYYYHSDGQGNIVNITDSNENIVASYEYDAWGNVLSSEGDLANINPYRYKEYRYDSELKLYYLNARYYDANTATFLAKDPMPGSAFEPTTQNGYNYVGNNPVKFVDPSGELRWIFKLGQWIYKAIKSSGKKTPKAVKGCNCFVAGTKVLTENGEKNIEDIEVGDKVLAKDEYNAEGDLAYKEVTGLYQNQRDDIIKLHVGKQIIETTDNHPFWVEDKGWIFADELQVGDKLQKADGSNLVIDKVEFLKLGKPVTVYNFTVADYHTYYVTDLGIWVHNTKCGLDIKKLDDKYLKKQKIDAHDLKREFLGRKAKIAEYDLYSNKKTGEIMIFRKGGKGEGIRTGHYID</sequence>
<dbReference type="Pfam" id="PF25023">
    <property type="entry name" value="TEN_YD-shell"/>
    <property type="match status" value="2"/>
</dbReference>
<feature type="chain" id="PRO_5043926266" evidence="2">
    <location>
        <begin position="30"/>
        <end position="1722"/>
    </location>
</feature>
<dbReference type="InterPro" id="IPR031325">
    <property type="entry name" value="RHS_repeat"/>
</dbReference>
<dbReference type="Proteomes" id="UP001220962">
    <property type="component" value="Plasmid unnamed1"/>
</dbReference>
<dbReference type="EMBL" id="CP118110">
    <property type="protein sequence ID" value="WDI05407.1"/>
    <property type="molecule type" value="Genomic_DNA"/>
</dbReference>
<evidence type="ECO:0000256" key="1">
    <source>
        <dbReference type="ARBA" id="ARBA00022737"/>
    </source>
</evidence>
<organism evidence="4 6">
    <name type="scientific">Paenibacillus urinalis</name>
    <dbReference type="NCBI Taxonomy" id="521520"/>
    <lineage>
        <taxon>Bacteria</taxon>
        <taxon>Bacillati</taxon>
        <taxon>Bacillota</taxon>
        <taxon>Bacilli</taxon>
        <taxon>Bacillales</taxon>
        <taxon>Paenibacillaceae</taxon>
        <taxon>Paenibacillus</taxon>
    </lineage>
</organism>
<dbReference type="Pfam" id="PF05593">
    <property type="entry name" value="RHS_repeat"/>
    <property type="match status" value="2"/>
</dbReference>
<dbReference type="PANTHER" id="PTHR32305">
    <property type="match status" value="1"/>
</dbReference>
<dbReference type="InterPro" id="IPR006530">
    <property type="entry name" value="YD"/>
</dbReference>
<dbReference type="NCBIfam" id="TIGR01443">
    <property type="entry name" value="intein_Cterm"/>
    <property type="match status" value="1"/>
</dbReference>
<dbReference type="PANTHER" id="PTHR32305:SF15">
    <property type="entry name" value="PROTEIN RHSA-RELATED"/>
    <property type="match status" value="1"/>
</dbReference>
<dbReference type="Pfam" id="PF07591">
    <property type="entry name" value="PT-HINT"/>
    <property type="match status" value="1"/>
</dbReference>
<evidence type="ECO:0000313" key="4">
    <source>
        <dbReference type="EMBL" id="WDH85441.1"/>
    </source>
</evidence>
<reference evidence="4 7" key="1">
    <citation type="submission" date="2023-02" db="EMBL/GenBank/DDBJ databases">
        <title>Pathogen: clinical or host-associated sample.</title>
        <authorList>
            <person name="Hergert J."/>
            <person name="Casey R."/>
            <person name="Wagner J."/>
            <person name="Young E.L."/>
            <person name="Oakeson K.F."/>
        </authorList>
    </citation>
    <scope>NUCLEOTIDE SEQUENCE</scope>
    <source>
        <strain evidence="5 7">2022CK-00829</strain>
        <strain evidence="4">2022CK-00830</strain>
        <plasmid evidence="4">unnamed1</plasmid>
        <plasmid evidence="5 7">unnamed2</plasmid>
    </source>
</reference>
<dbReference type="SUPFAM" id="SSF51294">
    <property type="entry name" value="Hedgehog/intein (Hint) domain"/>
    <property type="match status" value="1"/>
</dbReference>
<dbReference type="NCBIfam" id="TIGR03696">
    <property type="entry name" value="Rhs_assc_core"/>
    <property type="match status" value="1"/>
</dbReference>
<dbReference type="Pfam" id="PF20148">
    <property type="entry name" value="DUF6531"/>
    <property type="match status" value="1"/>
</dbReference>
<evidence type="ECO:0000256" key="2">
    <source>
        <dbReference type="SAM" id="SignalP"/>
    </source>
</evidence>
<evidence type="ECO:0000313" key="5">
    <source>
        <dbReference type="EMBL" id="WDI05407.1"/>
    </source>
</evidence>
<accession>A0AAX3N7Z7</accession>
<dbReference type="InterPro" id="IPR050708">
    <property type="entry name" value="T6SS_VgrG/RHS"/>
</dbReference>
<keyword evidence="4" id="KW-0614">Plasmid</keyword>
<dbReference type="RefSeq" id="WP_205055025.1">
    <property type="nucleotide sequence ID" value="NZ_CP118102.1"/>
</dbReference>
<dbReference type="PROSITE" id="PS50817">
    <property type="entry name" value="INTEIN_N_TER"/>
    <property type="match status" value="1"/>
</dbReference>
<gene>
    <name evidence="4" type="ORF">PUW23_25735</name>
    <name evidence="5" type="ORF">PUW25_26810</name>
</gene>
<dbReference type="GO" id="GO:0016539">
    <property type="term" value="P:intein-mediated protein splicing"/>
    <property type="evidence" value="ECO:0007669"/>
    <property type="project" value="InterPro"/>
</dbReference>
<dbReference type="InterPro" id="IPR006141">
    <property type="entry name" value="Intein_N"/>
</dbReference>
<dbReference type="Gene3D" id="2.180.10.10">
    <property type="entry name" value="RHS repeat-associated core"/>
    <property type="match status" value="3"/>
</dbReference>
<protein>
    <submittedName>
        <fullName evidence="4">Polymorphic toxin-type HINT domain-containing protein</fullName>
    </submittedName>
</protein>
<dbReference type="InterPro" id="IPR045351">
    <property type="entry name" value="DUF6531"/>
</dbReference>
<dbReference type="NCBIfam" id="NF033679">
    <property type="entry name" value="DNRLRE_dom"/>
    <property type="match status" value="1"/>
</dbReference>
<dbReference type="InterPro" id="IPR036844">
    <property type="entry name" value="Hint_dom_sf"/>
</dbReference>
<dbReference type="InterPro" id="IPR003587">
    <property type="entry name" value="Hint_dom_N"/>
</dbReference>
<geneLocation type="plasmid" evidence="4 6">
    <name>unnamed1</name>
</geneLocation>
<dbReference type="Proteomes" id="UP001221519">
    <property type="component" value="Plasmid unnamed2"/>
</dbReference>
<evidence type="ECO:0000313" key="6">
    <source>
        <dbReference type="Proteomes" id="UP001220962"/>
    </source>
</evidence>
<dbReference type="EMBL" id="CP118102">
    <property type="protein sequence ID" value="WDH85441.1"/>
    <property type="molecule type" value="Genomic_DNA"/>
</dbReference>
<dbReference type="Pfam" id="PF15533">
    <property type="entry name" value="Ntox33"/>
    <property type="match status" value="1"/>
</dbReference>
<evidence type="ECO:0000313" key="7">
    <source>
        <dbReference type="Proteomes" id="UP001221519"/>
    </source>
</evidence>
<feature type="domain" description="Hint" evidence="3">
    <location>
        <begin position="1515"/>
        <end position="1611"/>
    </location>
</feature>